<evidence type="ECO:0000256" key="7">
    <source>
        <dbReference type="ARBA" id="ARBA00023163"/>
    </source>
</evidence>
<keyword evidence="2" id="KW-0479">Metal-binding</keyword>
<keyword evidence="7" id="KW-0804">Transcription</keyword>
<keyword evidence="4 9" id="KW-0863">Zinc-finger</keyword>
<evidence type="ECO:0000313" key="13">
    <source>
        <dbReference type="Proteomes" id="UP001151582"/>
    </source>
</evidence>
<comment type="caution">
    <text evidence="12">The sequence shown here is derived from an EMBL/GenBank/DDBJ whole genome shotgun (WGS) entry which is preliminary data.</text>
</comment>
<dbReference type="OrthoDB" id="787137at2759"/>
<dbReference type="CDD" id="cd15527">
    <property type="entry name" value="PHD2_KAT6A_6B"/>
    <property type="match status" value="1"/>
</dbReference>
<feature type="compositionally biased region" description="Polar residues" evidence="10">
    <location>
        <begin position="530"/>
        <end position="543"/>
    </location>
</feature>
<gene>
    <name evidence="12" type="ORF">H4R34_002123</name>
</gene>
<keyword evidence="8" id="KW-0539">Nucleus</keyword>
<evidence type="ECO:0000256" key="8">
    <source>
        <dbReference type="ARBA" id="ARBA00023242"/>
    </source>
</evidence>
<feature type="region of interest" description="Disordered" evidence="10">
    <location>
        <begin position="453"/>
        <end position="577"/>
    </location>
</feature>
<dbReference type="Gene3D" id="3.30.40.10">
    <property type="entry name" value="Zinc/RING finger domain, C3HC4 (zinc finger)"/>
    <property type="match status" value="2"/>
</dbReference>
<name>A0A9W8B3D1_9FUNG</name>
<evidence type="ECO:0000256" key="5">
    <source>
        <dbReference type="ARBA" id="ARBA00022833"/>
    </source>
</evidence>
<evidence type="ECO:0000256" key="4">
    <source>
        <dbReference type="ARBA" id="ARBA00022771"/>
    </source>
</evidence>
<dbReference type="InterPro" id="IPR011011">
    <property type="entry name" value="Znf_FYVE_PHD"/>
</dbReference>
<feature type="compositionally biased region" description="Polar residues" evidence="10">
    <location>
        <begin position="9"/>
        <end position="19"/>
    </location>
</feature>
<keyword evidence="6" id="KW-0805">Transcription regulation</keyword>
<dbReference type="GO" id="GO:0005634">
    <property type="term" value="C:nucleus"/>
    <property type="evidence" value="ECO:0007669"/>
    <property type="project" value="UniProtKB-SubCell"/>
</dbReference>
<evidence type="ECO:0000256" key="10">
    <source>
        <dbReference type="SAM" id="MobiDB-lite"/>
    </source>
</evidence>
<evidence type="ECO:0000256" key="2">
    <source>
        <dbReference type="ARBA" id="ARBA00022723"/>
    </source>
</evidence>
<feature type="compositionally biased region" description="Polar residues" evidence="10">
    <location>
        <begin position="454"/>
        <end position="484"/>
    </location>
</feature>
<keyword evidence="3" id="KW-0677">Repeat</keyword>
<feature type="compositionally biased region" description="Polar residues" evidence="10">
    <location>
        <begin position="190"/>
        <end position="202"/>
    </location>
</feature>
<feature type="region of interest" description="Disordered" evidence="10">
    <location>
        <begin position="967"/>
        <end position="1006"/>
    </location>
</feature>
<dbReference type="GO" id="GO:0008270">
    <property type="term" value="F:zinc ion binding"/>
    <property type="evidence" value="ECO:0007669"/>
    <property type="project" value="UniProtKB-KW"/>
</dbReference>
<feature type="region of interest" description="Disordered" evidence="10">
    <location>
        <begin position="1"/>
        <end position="50"/>
    </location>
</feature>
<dbReference type="AlphaFoldDB" id="A0A9W8B3D1"/>
<organism evidence="12 13">
    <name type="scientific">Dimargaris verticillata</name>
    <dbReference type="NCBI Taxonomy" id="2761393"/>
    <lineage>
        <taxon>Eukaryota</taxon>
        <taxon>Fungi</taxon>
        <taxon>Fungi incertae sedis</taxon>
        <taxon>Zoopagomycota</taxon>
        <taxon>Kickxellomycotina</taxon>
        <taxon>Dimargaritomycetes</taxon>
        <taxon>Dimargaritales</taxon>
        <taxon>Dimargaritaceae</taxon>
        <taxon>Dimargaris</taxon>
    </lineage>
</organism>
<feature type="compositionally biased region" description="Basic residues" evidence="10">
    <location>
        <begin position="982"/>
        <end position="995"/>
    </location>
</feature>
<protein>
    <recommendedName>
        <fullName evidence="11">PHD-type domain-containing protein</fullName>
    </recommendedName>
</protein>
<feature type="compositionally biased region" description="Acidic residues" evidence="10">
    <location>
        <begin position="41"/>
        <end position="50"/>
    </location>
</feature>
<dbReference type="Proteomes" id="UP001151582">
    <property type="component" value="Unassembled WGS sequence"/>
</dbReference>
<dbReference type="PANTHER" id="PTHR45888">
    <property type="entry name" value="HL01030P-RELATED"/>
    <property type="match status" value="1"/>
</dbReference>
<comment type="subcellular location">
    <subcellularLocation>
        <location evidence="1">Nucleus</location>
    </subcellularLocation>
</comment>
<evidence type="ECO:0000256" key="9">
    <source>
        <dbReference type="PROSITE-ProRule" id="PRU00146"/>
    </source>
</evidence>
<dbReference type="EMBL" id="JANBQB010000130">
    <property type="protein sequence ID" value="KAJ1981320.1"/>
    <property type="molecule type" value="Genomic_DNA"/>
</dbReference>
<keyword evidence="13" id="KW-1185">Reference proteome</keyword>
<evidence type="ECO:0000256" key="3">
    <source>
        <dbReference type="ARBA" id="ARBA00022737"/>
    </source>
</evidence>
<dbReference type="Pfam" id="PF08624">
    <property type="entry name" value="CRC_subunit"/>
    <property type="match status" value="1"/>
</dbReference>
<feature type="domain" description="PHD-type" evidence="11">
    <location>
        <begin position="951"/>
        <end position="1072"/>
    </location>
</feature>
<evidence type="ECO:0000259" key="11">
    <source>
        <dbReference type="PROSITE" id="PS50016"/>
    </source>
</evidence>
<accession>A0A9W8B3D1</accession>
<dbReference type="Pfam" id="PF00628">
    <property type="entry name" value="PHD"/>
    <property type="match status" value="1"/>
</dbReference>
<proteinExistence type="predicted"/>
<feature type="region of interest" description="Disordered" evidence="10">
    <location>
        <begin position="185"/>
        <end position="262"/>
    </location>
</feature>
<dbReference type="InterPro" id="IPR019787">
    <property type="entry name" value="Znf_PHD-finger"/>
</dbReference>
<dbReference type="SUPFAM" id="SSF57903">
    <property type="entry name" value="FYVE/PHD zinc finger"/>
    <property type="match status" value="3"/>
</dbReference>
<dbReference type="PROSITE" id="PS50016">
    <property type="entry name" value="ZF_PHD_2"/>
    <property type="match status" value="2"/>
</dbReference>
<feature type="compositionally biased region" description="Low complexity" evidence="10">
    <location>
        <begin position="506"/>
        <end position="518"/>
    </location>
</feature>
<sequence length="1131" mass="122529">MMESMASPYLTNDGSTASPMTKRRRRNTVSRADAKPLRPDDPEEYDFEVDPAGETKITRLGELLGDRRFKFNVFQLPTRCPNRHYVLTMEVVKYSSAKDTYFLFHRNPDMVRLQLTEDEKARLIDQGVVPRNFRSRQIPFITARSAFIKYGHQVVIQGVPVIDDYYEAEAREQHNAHELRALETKAARRGQSQTLSDTASVGSASLRADSRRSATPNRAGVLNGGRGASIEASSLDMDSFMTPPRRRARTPARPPPPELEKSLPVRSETLSPVLAPDDFDEQLEMRYSQAPTGDRWLLDTALSILRYNHQLRRTRQQRTKYWDPHTYVHQVPRHTQPTQVDVSLDSNTLPSAADASMPEMPLSPSLHFQPCSSNPDALTPRAIDTAADEAYPLSLMPGQYQGMIPANAGRWNQPSHPHAVSKLSRGVLKAALAAELPQRPLAGANTVANARGLTGTSISGPSDNQNVAPSVSSTPGLPRKQSQGLAGPPSSAAPTNGHPPQPAFPTPSQQQSPRPTLPMGSPTGAGVRKTSGNASFTPGTSGPNGMFRPSPAPMHGPRCQTLTPGMPQPCPTLVEAPGQRCPMHRANGGMAQMPSPLTLNPASAPMGVPNGVPVGLSTLQPSFNPQQQLQMHMQLQMQMAQAQGQGMAVPNAVTGLGASPHVRPMPFGASPMGMPAGPVPVNTPGSFLMGNNLNIGLGSMASPSGGAPVNGQPNGATMPSPAATSACANCHQSVPPPQAFAELAKTDATPPQNLPAFMAKAVVQNPALVAPITCTKCHQRHHPICLNITSPRLLTAVRSYSWQCHDCKLCTVCDEAGDEASLLICDDCERGWHMGCCDPKVEEVPQGRWLCPTCADCHSCHGQRIGVARTNKAPLTSLHHHATLPAVPPPQCQFLKTAVTQRAIAARKATDRQDQFASYAAATEPPRVLNEALTTFLATYCTTCYGHFLANRFCPVCVKTYASSTTPSTLASIDTPSDPTPRKKRGRKPKKRRGRQPQQPTESAVDQANHALSANGMDADEDEDDADMNMICCDTCDRWVHIHCDPELTPDRYQYLDEHEDAKYSCPLCEARIPANVYHGPQSPKTKSPVESPWRQVRGLGFYQDQLLAVPCLPASHVTKLLGNGKVPQGH</sequence>
<reference evidence="12" key="1">
    <citation type="submission" date="2022-07" db="EMBL/GenBank/DDBJ databases">
        <title>Phylogenomic reconstructions and comparative analyses of Kickxellomycotina fungi.</title>
        <authorList>
            <person name="Reynolds N.K."/>
            <person name="Stajich J.E."/>
            <person name="Barry K."/>
            <person name="Grigoriev I.V."/>
            <person name="Crous P."/>
            <person name="Smith M.E."/>
        </authorList>
    </citation>
    <scope>NUCLEOTIDE SEQUENCE</scope>
    <source>
        <strain evidence="12">RSA 567</strain>
    </source>
</reference>
<feature type="compositionally biased region" description="Polar residues" evidence="10">
    <location>
        <begin position="967"/>
        <end position="977"/>
    </location>
</feature>
<dbReference type="InterPro" id="IPR001965">
    <property type="entry name" value="Znf_PHD"/>
</dbReference>
<feature type="domain" description="PHD-type" evidence="11">
    <location>
        <begin position="807"/>
        <end position="857"/>
    </location>
</feature>
<evidence type="ECO:0000313" key="12">
    <source>
        <dbReference type="EMBL" id="KAJ1981320.1"/>
    </source>
</evidence>
<evidence type="ECO:0000256" key="6">
    <source>
        <dbReference type="ARBA" id="ARBA00023015"/>
    </source>
</evidence>
<dbReference type="SMART" id="SM00249">
    <property type="entry name" value="PHD"/>
    <property type="match status" value="3"/>
</dbReference>
<keyword evidence="5" id="KW-0862">Zinc</keyword>
<dbReference type="InterPro" id="IPR013933">
    <property type="entry name" value="CRC_Rsc7/Swp82"/>
</dbReference>
<evidence type="ECO:0000256" key="1">
    <source>
        <dbReference type="ARBA" id="ARBA00004123"/>
    </source>
</evidence>
<dbReference type="InterPro" id="IPR013083">
    <property type="entry name" value="Znf_RING/FYVE/PHD"/>
</dbReference>
<dbReference type="PANTHER" id="PTHR45888:SF4">
    <property type="entry name" value="PHD FINGER PROTEIN 10"/>
    <property type="match status" value="1"/>
</dbReference>